<dbReference type="AlphaFoldDB" id="A0A2P8EXA1"/>
<feature type="transmembrane region" description="Helical" evidence="1">
    <location>
        <begin position="325"/>
        <end position="347"/>
    </location>
</feature>
<dbReference type="GO" id="GO:0016020">
    <property type="term" value="C:membrane"/>
    <property type="evidence" value="ECO:0007669"/>
    <property type="project" value="TreeGrafter"/>
</dbReference>
<keyword evidence="1" id="KW-1133">Transmembrane helix</keyword>
<protein>
    <submittedName>
        <fullName evidence="3">Peptidoglycan/LPS O-acetylase OafA/YrhL</fullName>
    </submittedName>
</protein>
<dbReference type="PANTHER" id="PTHR23028:SF53">
    <property type="entry name" value="ACYL_TRANSF_3 DOMAIN-CONTAINING PROTEIN"/>
    <property type="match status" value="1"/>
</dbReference>
<name>A0A2P8EXA1_9GAMM</name>
<dbReference type="Pfam" id="PF01757">
    <property type="entry name" value="Acyl_transf_3"/>
    <property type="match status" value="1"/>
</dbReference>
<reference evidence="3 4" key="1">
    <citation type="submission" date="2018-03" db="EMBL/GenBank/DDBJ databases">
        <title>Genomic Encyclopedia of Archaeal and Bacterial Type Strains, Phase II (KMG-II): from individual species to whole genera.</title>
        <authorList>
            <person name="Goeker M."/>
        </authorList>
    </citation>
    <scope>NUCLEOTIDE SEQUENCE [LARGE SCALE GENOMIC DNA]</scope>
    <source>
        <strain evidence="3 4">DSM 17586</strain>
    </source>
</reference>
<feature type="transmembrane region" description="Helical" evidence="1">
    <location>
        <begin position="221"/>
        <end position="240"/>
    </location>
</feature>
<dbReference type="GO" id="GO:0016747">
    <property type="term" value="F:acyltransferase activity, transferring groups other than amino-acyl groups"/>
    <property type="evidence" value="ECO:0007669"/>
    <property type="project" value="InterPro"/>
</dbReference>
<evidence type="ECO:0000259" key="2">
    <source>
        <dbReference type="Pfam" id="PF01757"/>
    </source>
</evidence>
<feature type="transmembrane region" description="Helical" evidence="1">
    <location>
        <begin position="295"/>
        <end position="313"/>
    </location>
</feature>
<accession>A0A2P8EXA1</accession>
<dbReference type="RefSeq" id="WP_106591537.1">
    <property type="nucleotide sequence ID" value="NZ_PYGI01000009.1"/>
</dbReference>
<dbReference type="EMBL" id="PYGI01000009">
    <property type="protein sequence ID" value="PSL14101.1"/>
    <property type="molecule type" value="Genomic_DNA"/>
</dbReference>
<evidence type="ECO:0000313" key="3">
    <source>
        <dbReference type="EMBL" id="PSL14101.1"/>
    </source>
</evidence>
<dbReference type="Proteomes" id="UP000242133">
    <property type="component" value="Unassembled WGS sequence"/>
</dbReference>
<sequence>MQSSNIAYLPRLDHLRGMAALLVFVYHLYHHFYHGWQPNPDAWYLGLMVEGHTGIGLFFVLSGFIFMLIRLQAGEIRYMDFMRNRFLRIFPLFLFVFFVSISIGRNEFRAADILYIFFSNLGTAPTSGSFITGAAWTISVEFTFYAVFPFIALAAVNKGLSYLPRLILIVLLFKLGAYFISENPKHMYYSTLLGRFDQFLIGMLAAMVYQHCQSKGRLTSVLWPLFAALLIWGGVGLMAAEFSYQAKLQHDAWWVIWPSIEALLWAFLVVTYLCSTKALPRLLSRCFETMGQVSYSWYLMHALILWLWSELIGPLHVTSSFLPNLLLNLIIVGGLSLAFAKLSYHTLEEPFLALRKRYVK</sequence>
<feature type="transmembrane region" description="Helical" evidence="1">
    <location>
        <begin position="12"/>
        <end position="30"/>
    </location>
</feature>
<feature type="transmembrane region" description="Helical" evidence="1">
    <location>
        <begin position="187"/>
        <end position="209"/>
    </location>
</feature>
<feature type="transmembrane region" description="Helical" evidence="1">
    <location>
        <begin position="89"/>
        <end position="108"/>
    </location>
</feature>
<feature type="transmembrane region" description="Helical" evidence="1">
    <location>
        <begin position="128"/>
        <end position="155"/>
    </location>
</feature>
<dbReference type="InterPro" id="IPR002656">
    <property type="entry name" value="Acyl_transf_3_dom"/>
</dbReference>
<organism evidence="3 4">
    <name type="scientific">Marinobacterium halophilum</name>
    <dbReference type="NCBI Taxonomy" id="267374"/>
    <lineage>
        <taxon>Bacteria</taxon>
        <taxon>Pseudomonadati</taxon>
        <taxon>Pseudomonadota</taxon>
        <taxon>Gammaproteobacteria</taxon>
        <taxon>Oceanospirillales</taxon>
        <taxon>Oceanospirillaceae</taxon>
        <taxon>Marinobacterium</taxon>
    </lineage>
</organism>
<evidence type="ECO:0000256" key="1">
    <source>
        <dbReference type="SAM" id="Phobius"/>
    </source>
</evidence>
<proteinExistence type="predicted"/>
<evidence type="ECO:0000313" key="4">
    <source>
        <dbReference type="Proteomes" id="UP000242133"/>
    </source>
</evidence>
<feature type="domain" description="Acyltransferase 3" evidence="2">
    <location>
        <begin position="11"/>
        <end position="339"/>
    </location>
</feature>
<feature type="transmembrane region" description="Helical" evidence="1">
    <location>
        <begin position="42"/>
        <end position="69"/>
    </location>
</feature>
<dbReference type="InterPro" id="IPR050879">
    <property type="entry name" value="Acyltransferase_3"/>
</dbReference>
<dbReference type="OrthoDB" id="9767863at2"/>
<gene>
    <name evidence="3" type="ORF">CLV44_10937</name>
</gene>
<feature type="transmembrane region" description="Helical" evidence="1">
    <location>
        <begin position="162"/>
        <end position="181"/>
    </location>
</feature>
<dbReference type="PANTHER" id="PTHR23028">
    <property type="entry name" value="ACETYLTRANSFERASE"/>
    <property type="match status" value="1"/>
</dbReference>
<keyword evidence="1" id="KW-0812">Transmembrane</keyword>
<comment type="caution">
    <text evidence="3">The sequence shown here is derived from an EMBL/GenBank/DDBJ whole genome shotgun (WGS) entry which is preliminary data.</text>
</comment>
<keyword evidence="1" id="KW-0472">Membrane</keyword>
<keyword evidence="4" id="KW-1185">Reference proteome</keyword>
<dbReference type="GO" id="GO:0000271">
    <property type="term" value="P:polysaccharide biosynthetic process"/>
    <property type="evidence" value="ECO:0007669"/>
    <property type="project" value="TreeGrafter"/>
</dbReference>
<feature type="transmembrane region" description="Helical" evidence="1">
    <location>
        <begin position="252"/>
        <end position="274"/>
    </location>
</feature>